<organism evidence="4">
    <name type="scientific">Ditylum brightwellii</name>
    <dbReference type="NCBI Taxonomy" id="49249"/>
    <lineage>
        <taxon>Eukaryota</taxon>
        <taxon>Sar</taxon>
        <taxon>Stramenopiles</taxon>
        <taxon>Ochrophyta</taxon>
        <taxon>Bacillariophyta</taxon>
        <taxon>Mediophyceae</taxon>
        <taxon>Lithodesmiophycidae</taxon>
        <taxon>Lithodesmiales</taxon>
        <taxon>Lithodesmiaceae</taxon>
        <taxon>Ditylum</taxon>
    </lineage>
</organism>
<proteinExistence type="predicted"/>
<keyword evidence="1" id="KW-0378">Hydrolase</keyword>
<sequence>MPWTCHKCTFCHDESHMESYVCCSICNTPRQQQEEVVTIQSSSASDPKAKKAKQNNENSWKKKAVVIDLTSSPAPAAITTAPKTTTTTTTAQPESQCIPTLNASSSHLSSSSPLSSSSSSNVHTITPLEANCYTYFQKDNWSCGYRNLQTLISFLIHLPSVTNSACDYSAALEQGGLAVTTDTSSSSSLTVSSLSTIQHCIKKAWDAGYDPSSSPQEIQHRRRFTSQTNSWIGTPEVVAVLRYVGIPCDIIAWSSNVKEDDRSGWPDGAVNAADCLIHFATVYFCNDDEGNGIKPPLYLQRRGHSITCVGVILPRSSHDSSLTTSTKTTITDTSNATILLISDPAVQSGKVKQASLKQLAKFTAWEVGYVSQVNKLLSPGEGKQIECAVFQNIS</sequence>
<dbReference type="Gene3D" id="3.90.70.130">
    <property type="match status" value="1"/>
</dbReference>
<feature type="domain" description="UFSP1/2/DUB catalytic" evidence="3">
    <location>
        <begin position="134"/>
        <end position="316"/>
    </location>
</feature>
<evidence type="ECO:0000256" key="1">
    <source>
        <dbReference type="ARBA" id="ARBA00022801"/>
    </source>
</evidence>
<dbReference type="EMBL" id="HBNS01000864">
    <property type="protein sequence ID" value="CAE4579158.1"/>
    <property type="molecule type" value="Transcribed_RNA"/>
</dbReference>
<evidence type="ECO:0000259" key="3">
    <source>
        <dbReference type="Pfam" id="PF07910"/>
    </source>
</evidence>
<dbReference type="AlphaFoldDB" id="A0A7S4UMV7"/>
<feature type="compositionally biased region" description="Low complexity" evidence="2">
    <location>
        <begin position="77"/>
        <end position="91"/>
    </location>
</feature>
<name>A0A7S4UMV7_9STRA</name>
<reference evidence="4" key="1">
    <citation type="submission" date="2021-01" db="EMBL/GenBank/DDBJ databases">
        <authorList>
            <person name="Corre E."/>
            <person name="Pelletier E."/>
            <person name="Niang G."/>
            <person name="Scheremetjew M."/>
            <person name="Finn R."/>
            <person name="Kale V."/>
            <person name="Holt S."/>
            <person name="Cochrane G."/>
            <person name="Meng A."/>
            <person name="Brown T."/>
            <person name="Cohen L."/>
        </authorList>
    </citation>
    <scope>NUCLEOTIDE SEQUENCE</scope>
    <source>
        <strain evidence="4">GSO104</strain>
    </source>
</reference>
<evidence type="ECO:0000313" key="4">
    <source>
        <dbReference type="EMBL" id="CAE4579158.1"/>
    </source>
</evidence>
<dbReference type="InterPro" id="IPR012462">
    <property type="entry name" value="UFSP1/2_DUB_cat"/>
</dbReference>
<feature type="region of interest" description="Disordered" evidence="2">
    <location>
        <begin position="38"/>
        <end position="57"/>
    </location>
</feature>
<evidence type="ECO:0000256" key="2">
    <source>
        <dbReference type="SAM" id="MobiDB-lite"/>
    </source>
</evidence>
<accession>A0A7S4UMV7</accession>
<dbReference type="GO" id="GO:0016787">
    <property type="term" value="F:hydrolase activity"/>
    <property type="evidence" value="ECO:0007669"/>
    <property type="project" value="UniProtKB-KW"/>
</dbReference>
<protein>
    <recommendedName>
        <fullName evidence="3">UFSP1/2/DUB catalytic domain-containing protein</fullName>
    </recommendedName>
</protein>
<gene>
    <name evidence="4" type="ORF">DBRI00130_LOCUS684</name>
</gene>
<dbReference type="Pfam" id="PF07910">
    <property type="entry name" value="Peptidase_C78"/>
    <property type="match status" value="1"/>
</dbReference>
<feature type="region of interest" description="Disordered" evidence="2">
    <location>
        <begin position="77"/>
        <end position="96"/>
    </location>
</feature>